<dbReference type="RefSeq" id="WP_324765907.1">
    <property type="nucleotide sequence ID" value="NZ_BAAATS010000022.1"/>
</dbReference>
<dbReference type="Proteomes" id="UP001352223">
    <property type="component" value="Unassembled WGS sequence"/>
</dbReference>
<keyword evidence="2" id="KW-1185">Reference proteome</keyword>
<accession>A0ABU6C2K5</accession>
<organism evidence="1 2">
    <name type="scientific">Streptomyces kunmingensis</name>
    <dbReference type="NCBI Taxonomy" id="68225"/>
    <lineage>
        <taxon>Bacteria</taxon>
        <taxon>Bacillati</taxon>
        <taxon>Actinomycetota</taxon>
        <taxon>Actinomycetes</taxon>
        <taxon>Kitasatosporales</taxon>
        <taxon>Streptomycetaceae</taxon>
        <taxon>Streptomyces</taxon>
    </lineage>
</organism>
<gene>
    <name evidence="1" type="ORF">OKJ48_01465</name>
</gene>
<sequence>MDRFDGAIAGLGTRSGVRLVVGMWRDSPLGPVTDVMMERPDGHRTLIAPTPTVADYISTTYTFDEVRVEPVALTVEGAGRLAVRTPSVELELTTGRRTAVGLLLTLVPRPLARTRGWCHLIDPAARLARPGVRTVGSAGSARREYYCALDEHQLTSASVRVDGHDPGPLTPVTPPVRFGFGSTPTRPTLVRVTTLIVEDTPGGAAGVP</sequence>
<dbReference type="EMBL" id="JAOZYB010000001">
    <property type="protein sequence ID" value="MEB3958930.1"/>
    <property type="molecule type" value="Genomic_DNA"/>
</dbReference>
<evidence type="ECO:0000313" key="2">
    <source>
        <dbReference type="Proteomes" id="UP001352223"/>
    </source>
</evidence>
<comment type="caution">
    <text evidence="1">The sequence shown here is derived from an EMBL/GenBank/DDBJ whole genome shotgun (WGS) entry which is preliminary data.</text>
</comment>
<reference evidence="1 2" key="1">
    <citation type="submission" date="2022-10" db="EMBL/GenBank/DDBJ databases">
        <authorList>
            <person name="Xie J."/>
            <person name="Shen N."/>
        </authorList>
    </citation>
    <scope>NUCLEOTIDE SEQUENCE [LARGE SCALE GENOMIC DNA]</scope>
    <source>
        <strain evidence="1 2">DSM 41681</strain>
    </source>
</reference>
<protein>
    <submittedName>
        <fullName evidence="1">Uncharacterized protein</fullName>
    </submittedName>
</protein>
<proteinExistence type="predicted"/>
<evidence type="ECO:0000313" key="1">
    <source>
        <dbReference type="EMBL" id="MEB3958930.1"/>
    </source>
</evidence>
<name>A0ABU6C2K5_9ACTN</name>